<name>A0ABT7ZUH0_9FLAO</name>
<evidence type="ECO:0000313" key="2">
    <source>
        <dbReference type="EMBL" id="MDN3492640.1"/>
    </source>
</evidence>
<accession>A0ABT7ZUH0</accession>
<feature type="signal peptide" evidence="1">
    <location>
        <begin position="1"/>
        <end position="19"/>
    </location>
</feature>
<dbReference type="Proteomes" id="UP001231197">
    <property type="component" value="Unassembled WGS sequence"/>
</dbReference>
<evidence type="ECO:0000313" key="3">
    <source>
        <dbReference type="Proteomes" id="UP001231197"/>
    </source>
</evidence>
<proteinExistence type="predicted"/>
<comment type="caution">
    <text evidence="2">The sequence shown here is derived from an EMBL/GenBank/DDBJ whole genome shotgun (WGS) entry which is preliminary data.</text>
</comment>
<reference evidence="2 3" key="1">
    <citation type="journal article" date="2023" name="Int. J. Syst. Evol. Microbiol.">
        <title>Winogradskyella bathintestinalis sp. nov., isolated from the intestine of the deep-sea loosejaw dragonfish, Malacosteus niger.</title>
        <authorList>
            <person name="Uniacke-Lowe S."/>
            <person name="Johnson C.N."/>
            <person name="Stanton C."/>
            <person name="Hill C."/>
            <person name="Ross P."/>
        </authorList>
    </citation>
    <scope>NUCLEOTIDE SEQUENCE [LARGE SCALE GENOMIC DNA]</scope>
    <source>
        <strain evidence="2 3">APC 3343</strain>
    </source>
</reference>
<feature type="chain" id="PRO_5047020776" evidence="1">
    <location>
        <begin position="20"/>
        <end position="217"/>
    </location>
</feature>
<keyword evidence="1" id="KW-0732">Signal</keyword>
<evidence type="ECO:0000256" key="1">
    <source>
        <dbReference type="SAM" id="SignalP"/>
    </source>
</evidence>
<sequence length="217" mass="25330">MRVSIIFSFMSVFCFLAQAQTNVSYSPASGLTGTSTLNTTIMSDNSVSGSVYLFKNWENLARLYTDNDKVFSVKNINFNMDIAEFSVELSKDSIFTFQNIDKVEVNGKRFKKVQNKFYEVLYTFKDNKMFLKEYIVKIEPELHLITNTVIGPGKYVTEEHLYLYKNDAIEKFWPNKKNVLNVLNSEKSAVVKYKKNRKLSYTKEEDLVQMFQYYDTL</sequence>
<dbReference type="RefSeq" id="WP_290206333.1">
    <property type="nucleotide sequence ID" value="NZ_JASDDK010000002.1"/>
</dbReference>
<gene>
    <name evidence="2" type="ORF">QMA06_07900</name>
</gene>
<protein>
    <submittedName>
        <fullName evidence="2">Uncharacterized protein</fullName>
    </submittedName>
</protein>
<organism evidence="2 3">
    <name type="scientific">Winogradskyella bathintestinalis</name>
    <dbReference type="NCBI Taxonomy" id="3035208"/>
    <lineage>
        <taxon>Bacteria</taxon>
        <taxon>Pseudomonadati</taxon>
        <taxon>Bacteroidota</taxon>
        <taxon>Flavobacteriia</taxon>
        <taxon>Flavobacteriales</taxon>
        <taxon>Flavobacteriaceae</taxon>
        <taxon>Winogradskyella</taxon>
    </lineage>
</organism>
<keyword evidence="3" id="KW-1185">Reference proteome</keyword>
<dbReference type="EMBL" id="JASDDK010000002">
    <property type="protein sequence ID" value="MDN3492640.1"/>
    <property type="molecule type" value="Genomic_DNA"/>
</dbReference>